<reference evidence="1" key="2">
    <citation type="journal article" date="2020" name="Nat. Commun.">
        <title>Large-scale genome sequencing of mycorrhizal fungi provides insights into the early evolution of symbiotic traits.</title>
        <authorList>
            <person name="Miyauchi S."/>
            <person name="Kiss E."/>
            <person name="Kuo A."/>
            <person name="Drula E."/>
            <person name="Kohler A."/>
            <person name="Sanchez-Garcia M."/>
            <person name="Morin E."/>
            <person name="Andreopoulos B."/>
            <person name="Barry K.W."/>
            <person name="Bonito G."/>
            <person name="Buee M."/>
            <person name="Carver A."/>
            <person name="Chen C."/>
            <person name="Cichocki N."/>
            <person name="Clum A."/>
            <person name="Culley D."/>
            <person name="Crous P.W."/>
            <person name="Fauchery L."/>
            <person name="Girlanda M."/>
            <person name="Hayes R.D."/>
            <person name="Keri Z."/>
            <person name="LaButti K."/>
            <person name="Lipzen A."/>
            <person name="Lombard V."/>
            <person name="Magnuson J."/>
            <person name="Maillard F."/>
            <person name="Murat C."/>
            <person name="Nolan M."/>
            <person name="Ohm R.A."/>
            <person name="Pangilinan J."/>
            <person name="Pereira M.F."/>
            <person name="Perotto S."/>
            <person name="Peter M."/>
            <person name="Pfister S."/>
            <person name="Riley R."/>
            <person name="Sitrit Y."/>
            <person name="Stielow J.B."/>
            <person name="Szollosi G."/>
            <person name="Zifcakova L."/>
            <person name="Stursova M."/>
            <person name="Spatafora J.W."/>
            <person name="Tedersoo L."/>
            <person name="Vaario L.M."/>
            <person name="Yamada A."/>
            <person name="Yan M."/>
            <person name="Wang P."/>
            <person name="Xu J."/>
            <person name="Bruns T."/>
            <person name="Baldrian P."/>
            <person name="Vilgalys R."/>
            <person name="Dunand C."/>
            <person name="Henrissat B."/>
            <person name="Grigoriev I.V."/>
            <person name="Hibbett D."/>
            <person name="Nagy L.G."/>
            <person name="Martin F.M."/>
        </authorList>
    </citation>
    <scope>NUCLEOTIDE SEQUENCE</scope>
    <source>
        <strain evidence="1">P2</strain>
    </source>
</reference>
<organism evidence="1 2">
    <name type="scientific">Thelephora ganbajun</name>
    <name type="common">Ganba fungus</name>
    <dbReference type="NCBI Taxonomy" id="370292"/>
    <lineage>
        <taxon>Eukaryota</taxon>
        <taxon>Fungi</taxon>
        <taxon>Dikarya</taxon>
        <taxon>Basidiomycota</taxon>
        <taxon>Agaricomycotina</taxon>
        <taxon>Agaricomycetes</taxon>
        <taxon>Thelephorales</taxon>
        <taxon>Thelephoraceae</taxon>
        <taxon>Thelephora</taxon>
    </lineage>
</organism>
<sequence length="223" mass="24371">MTNGALSRDSNPRARKSARGKHPNSSLAIISTALSESPLLKSDTDDGAIHVQEDDIPMVPNNVQHSQKAERPPARHPSTSSSVSSVRVSPDPVTNSDARRGEISDSCYRNIVELFAKRYITTFDKDHLALESAYTSQATFSCRFIPGSCSPPPYHFTKCSTGTLQGPLNIIQALSSFSRRIVFVPPTESALDVTIEILRLPDMNYFVTLIFDTVVEDVGVSTC</sequence>
<keyword evidence="2" id="KW-1185">Reference proteome</keyword>
<accession>A0ACB6ZVC4</accession>
<evidence type="ECO:0000313" key="1">
    <source>
        <dbReference type="EMBL" id="KAF9653340.1"/>
    </source>
</evidence>
<protein>
    <submittedName>
        <fullName evidence="1">Uncharacterized protein</fullName>
    </submittedName>
</protein>
<dbReference type="EMBL" id="MU117964">
    <property type="protein sequence ID" value="KAF9653340.1"/>
    <property type="molecule type" value="Genomic_DNA"/>
</dbReference>
<proteinExistence type="predicted"/>
<reference evidence="1" key="1">
    <citation type="submission" date="2019-10" db="EMBL/GenBank/DDBJ databases">
        <authorList>
            <consortium name="DOE Joint Genome Institute"/>
            <person name="Kuo A."/>
            <person name="Miyauchi S."/>
            <person name="Kiss E."/>
            <person name="Drula E."/>
            <person name="Kohler A."/>
            <person name="Sanchez-Garcia M."/>
            <person name="Andreopoulos B."/>
            <person name="Barry K.W."/>
            <person name="Bonito G."/>
            <person name="Buee M."/>
            <person name="Carver A."/>
            <person name="Chen C."/>
            <person name="Cichocki N."/>
            <person name="Clum A."/>
            <person name="Culley D."/>
            <person name="Crous P.W."/>
            <person name="Fauchery L."/>
            <person name="Girlanda M."/>
            <person name="Hayes R."/>
            <person name="Keri Z."/>
            <person name="Labutti K."/>
            <person name="Lipzen A."/>
            <person name="Lombard V."/>
            <person name="Magnuson J."/>
            <person name="Maillard F."/>
            <person name="Morin E."/>
            <person name="Murat C."/>
            <person name="Nolan M."/>
            <person name="Ohm R."/>
            <person name="Pangilinan J."/>
            <person name="Pereira M."/>
            <person name="Perotto S."/>
            <person name="Peter M."/>
            <person name="Riley R."/>
            <person name="Sitrit Y."/>
            <person name="Stielow B."/>
            <person name="Szollosi G."/>
            <person name="Zifcakova L."/>
            <person name="Stursova M."/>
            <person name="Spatafora J.W."/>
            <person name="Tedersoo L."/>
            <person name="Vaario L.-M."/>
            <person name="Yamada A."/>
            <person name="Yan M."/>
            <person name="Wang P."/>
            <person name="Xu J."/>
            <person name="Bruns T."/>
            <person name="Baldrian P."/>
            <person name="Vilgalys R."/>
            <person name="Henrissat B."/>
            <person name="Grigoriev I.V."/>
            <person name="Hibbett D."/>
            <person name="Nagy L.G."/>
            <person name="Martin F.M."/>
        </authorList>
    </citation>
    <scope>NUCLEOTIDE SEQUENCE</scope>
    <source>
        <strain evidence="1">P2</strain>
    </source>
</reference>
<name>A0ACB6ZVC4_THEGA</name>
<dbReference type="Proteomes" id="UP000886501">
    <property type="component" value="Unassembled WGS sequence"/>
</dbReference>
<evidence type="ECO:0000313" key="2">
    <source>
        <dbReference type="Proteomes" id="UP000886501"/>
    </source>
</evidence>
<gene>
    <name evidence="1" type="ORF">BDM02DRAFT_1893178</name>
</gene>
<comment type="caution">
    <text evidence="1">The sequence shown here is derived from an EMBL/GenBank/DDBJ whole genome shotgun (WGS) entry which is preliminary data.</text>
</comment>